<dbReference type="EMBL" id="JAVREV010000002">
    <property type="protein sequence ID" value="MDT0441999.1"/>
    <property type="molecule type" value="Genomic_DNA"/>
</dbReference>
<evidence type="ECO:0000313" key="3">
    <source>
        <dbReference type="Proteomes" id="UP001183615"/>
    </source>
</evidence>
<name>A0ABU2RZ05_9ACTN</name>
<evidence type="ECO:0008006" key="4">
    <source>
        <dbReference type="Google" id="ProtNLM"/>
    </source>
</evidence>
<gene>
    <name evidence="2" type="ORF">RM779_05205</name>
</gene>
<dbReference type="PROSITE" id="PS51257">
    <property type="entry name" value="PROKAR_LIPOPROTEIN"/>
    <property type="match status" value="1"/>
</dbReference>
<sequence length="179" mass="18156">MRPIASAAALSAALLLAGCGDDDEAGGPGLGGFASGGNGEENGSGGLPDLELDDELQLETTGGFGGDDGGSGSPVEGGEDWYAHWESAGITLYTTTDGVLYGNPGTGDVCTQEAGIAGGLDWEPVLFTCQGSSLKNANLRLSGDTLAIEWDDRTEEVSRVESLTGRTVDLDALEATILN</sequence>
<evidence type="ECO:0000256" key="1">
    <source>
        <dbReference type="SAM" id="MobiDB-lite"/>
    </source>
</evidence>
<proteinExistence type="predicted"/>
<reference evidence="3" key="1">
    <citation type="submission" date="2023-07" db="EMBL/GenBank/DDBJ databases">
        <title>30 novel species of actinomycetes from the DSMZ collection.</title>
        <authorList>
            <person name="Nouioui I."/>
        </authorList>
    </citation>
    <scope>NUCLEOTIDE SEQUENCE [LARGE SCALE GENOMIC DNA]</scope>
    <source>
        <strain evidence="3">DSM 41886</strain>
    </source>
</reference>
<keyword evidence="3" id="KW-1185">Reference proteome</keyword>
<organism evidence="2 3">
    <name type="scientific">Streptomyces johnsoniae</name>
    <dbReference type="NCBI Taxonomy" id="3075532"/>
    <lineage>
        <taxon>Bacteria</taxon>
        <taxon>Bacillati</taxon>
        <taxon>Actinomycetota</taxon>
        <taxon>Actinomycetes</taxon>
        <taxon>Kitasatosporales</taxon>
        <taxon>Streptomycetaceae</taxon>
        <taxon>Streptomyces</taxon>
    </lineage>
</organism>
<dbReference type="RefSeq" id="WP_311616232.1">
    <property type="nucleotide sequence ID" value="NZ_JAVREV010000002.1"/>
</dbReference>
<feature type="compositionally biased region" description="Gly residues" evidence="1">
    <location>
        <begin position="62"/>
        <end position="72"/>
    </location>
</feature>
<accession>A0ABU2RZ05</accession>
<evidence type="ECO:0000313" key="2">
    <source>
        <dbReference type="EMBL" id="MDT0441999.1"/>
    </source>
</evidence>
<dbReference type="Proteomes" id="UP001183615">
    <property type="component" value="Unassembled WGS sequence"/>
</dbReference>
<comment type="caution">
    <text evidence="2">The sequence shown here is derived from an EMBL/GenBank/DDBJ whole genome shotgun (WGS) entry which is preliminary data.</text>
</comment>
<protein>
    <recommendedName>
        <fullName evidence="4">Lipoprotein</fullName>
    </recommendedName>
</protein>
<feature type="compositionally biased region" description="Gly residues" evidence="1">
    <location>
        <begin position="28"/>
        <end position="46"/>
    </location>
</feature>
<feature type="region of interest" description="Disordered" evidence="1">
    <location>
        <begin position="28"/>
        <end position="79"/>
    </location>
</feature>